<sequence>MVGPNAGEPFVPPPEYDTEEESWLGKLPSERRFAMSPLFDQSAVTFSQFRRLVEKRLKDDVGNPRDPQNPTQVKIDE</sequence>
<dbReference type="Pfam" id="PF21456">
    <property type="entry name" value="Gp7_6th"/>
    <property type="match status" value="1"/>
</dbReference>
<name>E1A1H7_9CAUD</name>
<dbReference type="InterPro" id="IPR048812">
    <property type="entry name" value="Gp7_dom_VI"/>
</dbReference>
<dbReference type="RefSeq" id="YP_003969147.1">
    <property type="nucleotide sequence ID" value="NC_014635.1"/>
</dbReference>
<gene>
    <name evidence="3" type="ORF">phiAS4_ORF0129</name>
</gene>
<proteinExistence type="predicted"/>
<feature type="region of interest" description="Disordered" evidence="1">
    <location>
        <begin position="1"/>
        <end position="22"/>
    </location>
</feature>
<feature type="compositionally biased region" description="Polar residues" evidence="1">
    <location>
        <begin position="66"/>
        <end position="77"/>
    </location>
</feature>
<feature type="region of interest" description="Disordered" evidence="1">
    <location>
        <begin position="57"/>
        <end position="77"/>
    </location>
</feature>
<evidence type="ECO:0000313" key="4">
    <source>
        <dbReference type="Proteomes" id="UP000002235"/>
    </source>
</evidence>
<evidence type="ECO:0000313" key="3">
    <source>
        <dbReference type="EMBL" id="ADM79701.1"/>
    </source>
</evidence>
<dbReference type="KEGG" id="vg:9861264"/>
<protein>
    <submittedName>
        <fullName evidence="3">Baseplate wedge subunit</fullName>
    </submittedName>
</protein>
<evidence type="ECO:0000256" key="1">
    <source>
        <dbReference type="SAM" id="MobiDB-lite"/>
    </source>
</evidence>
<organism evidence="3 4">
    <name type="scientific">Aeromonas phage phiAS4</name>
    <dbReference type="NCBI Taxonomy" id="879628"/>
    <lineage>
        <taxon>Viruses</taxon>
        <taxon>Duplodnaviria</taxon>
        <taxon>Heunggongvirae</taxon>
        <taxon>Uroviricota</taxon>
        <taxon>Caudoviricetes</taxon>
        <taxon>Pantevenvirales</taxon>
        <taxon>Straboviridae</taxon>
        <taxon>Tulanevirus</taxon>
        <taxon>Tulanevirus as4</taxon>
    </lineage>
</organism>
<keyword evidence="4" id="KW-1185">Reference proteome</keyword>
<dbReference type="Proteomes" id="UP000002235">
    <property type="component" value="Segment"/>
</dbReference>
<reference evidence="3 4" key="1">
    <citation type="journal article" date="2012" name="Arch. Virol.">
        <title>Complete genomic sequence of a T4-like bacteriophage, phiAS4, infecting Aeromonas salmonicida subsp. salmonicida.</title>
        <authorList>
            <person name="Kim J.H."/>
            <person name="Son J.S."/>
            <person name="Choi Y.J."/>
            <person name="Choresca C.H."/>
            <person name="Shin S.P."/>
            <person name="Han J.E."/>
            <person name="Jun J.W."/>
            <person name="Park S.C."/>
        </authorList>
    </citation>
    <scope>NUCLEOTIDE SEQUENCE [LARGE SCALE GENOMIC DNA]</scope>
</reference>
<accession>E1A1H7</accession>
<dbReference type="EMBL" id="HM452125">
    <property type="protein sequence ID" value="ADM79701.1"/>
    <property type="molecule type" value="Genomic_DNA"/>
</dbReference>
<feature type="domain" description="Baseplate wedge protein gp7" evidence="2">
    <location>
        <begin position="3"/>
        <end position="57"/>
    </location>
</feature>
<dbReference type="GeneID" id="9861264"/>
<evidence type="ECO:0000259" key="2">
    <source>
        <dbReference type="Pfam" id="PF21456"/>
    </source>
</evidence>